<accession>A0A1L5F6T6</accession>
<name>A0A1L5F6T6_CLOKL</name>
<reference evidence="1 2" key="1">
    <citation type="submission" date="2016-12" db="EMBL/GenBank/DDBJ databases">
        <title>Complete genome sequence of Clostridium kluyveri JZZ isolated from the pit mud of a Chinese flavor liquor-making factory.</title>
        <authorList>
            <person name="Wang Y."/>
        </authorList>
    </citation>
    <scope>NUCLEOTIDE SEQUENCE [LARGE SCALE GENOMIC DNA]</scope>
    <source>
        <strain evidence="1 2">JZZ</strain>
    </source>
</reference>
<dbReference type="RefSeq" id="WP_073538348.1">
    <property type="nucleotide sequence ID" value="NZ_CP018335.1"/>
</dbReference>
<dbReference type="EMBL" id="CP018335">
    <property type="protein sequence ID" value="APM38682.1"/>
    <property type="molecule type" value="Genomic_DNA"/>
</dbReference>
<gene>
    <name evidence="1" type="ORF">BS101_07940</name>
</gene>
<sequence>MDNYKLLSDLVEASTKPILDAKGYWQTSIVNVLKAKREEFGDLNAYSLELKADIVYIMTVWRKQRKVIYDWVEKSALPSVIEVSSMLSDIDNTSKTEVVDGDVVLKSGEPLGDDAANIVKKYNFIENMNKRVMFMEREYFYCRIRDNILLNVYQFIWENGELGAEVVRDCTKETVDKVADLISRCADECVKVNEFV</sequence>
<dbReference type="Proteomes" id="UP000184604">
    <property type="component" value="Chromosome"/>
</dbReference>
<dbReference type="AlphaFoldDB" id="A0A1L5F6T6"/>
<dbReference type="OrthoDB" id="1928543at2"/>
<evidence type="ECO:0000313" key="1">
    <source>
        <dbReference type="EMBL" id="APM38682.1"/>
    </source>
</evidence>
<evidence type="ECO:0000313" key="2">
    <source>
        <dbReference type="Proteomes" id="UP000184604"/>
    </source>
</evidence>
<proteinExistence type="predicted"/>
<organism evidence="1 2">
    <name type="scientific">Clostridium kluyveri</name>
    <dbReference type="NCBI Taxonomy" id="1534"/>
    <lineage>
        <taxon>Bacteria</taxon>
        <taxon>Bacillati</taxon>
        <taxon>Bacillota</taxon>
        <taxon>Clostridia</taxon>
        <taxon>Eubacteriales</taxon>
        <taxon>Clostridiaceae</taxon>
        <taxon>Clostridium</taxon>
    </lineage>
</organism>
<protein>
    <submittedName>
        <fullName evidence="1">Uncharacterized protein</fullName>
    </submittedName>
</protein>